<proteinExistence type="predicted"/>
<keyword evidence="5" id="KW-1185">Reference proteome</keyword>
<evidence type="ECO:0000313" key="5">
    <source>
        <dbReference type="Proteomes" id="UP000823674"/>
    </source>
</evidence>
<feature type="repeat" description="ANK" evidence="3">
    <location>
        <begin position="86"/>
        <end position="113"/>
    </location>
</feature>
<evidence type="ECO:0000256" key="1">
    <source>
        <dbReference type="ARBA" id="ARBA00022737"/>
    </source>
</evidence>
<name>A0ABQ7NNE5_BRACM</name>
<gene>
    <name evidence="4" type="primary">A02p048360.1_BraROA</name>
    <name evidence="4" type="ORF">IGI04_007985</name>
</gene>
<dbReference type="InterPro" id="IPR002110">
    <property type="entry name" value="Ankyrin_rpt"/>
</dbReference>
<evidence type="ECO:0000313" key="4">
    <source>
        <dbReference type="EMBL" id="KAG5411666.1"/>
    </source>
</evidence>
<dbReference type="PANTHER" id="PTHR24198">
    <property type="entry name" value="ANKYRIN REPEAT AND PROTEIN KINASE DOMAIN-CONTAINING PROTEIN"/>
    <property type="match status" value="1"/>
</dbReference>
<dbReference type="EMBL" id="JADBGQ010000002">
    <property type="protein sequence ID" value="KAG5411666.1"/>
    <property type="molecule type" value="Genomic_DNA"/>
</dbReference>
<dbReference type="SMART" id="SM00248">
    <property type="entry name" value="ANK"/>
    <property type="match status" value="4"/>
</dbReference>
<evidence type="ECO:0000256" key="2">
    <source>
        <dbReference type="ARBA" id="ARBA00023043"/>
    </source>
</evidence>
<protein>
    <submittedName>
        <fullName evidence="4">Uncharacterized protein</fullName>
    </submittedName>
</protein>
<dbReference type="PROSITE" id="PS50088">
    <property type="entry name" value="ANK_REPEAT"/>
    <property type="match status" value="3"/>
</dbReference>
<comment type="caution">
    <text evidence="4">The sequence shown here is derived from an EMBL/GenBank/DDBJ whole genome shotgun (WGS) entry which is preliminary data.</text>
</comment>
<dbReference type="PANTHER" id="PTHR24198:SF165">
    <property type="entry name" value="ANKYRIN REPEAT-CONTAINING PROTEIN-RELATED"/>
    <property type="match status" value="1"/>
</dbReference>
<organism evidence="4 5">
    <name type="scientific">Brassica rapa subsp. trilocularis</name>
    <dbReference type="NCBI Taxonomy" id="1813537"/>
    <lineage>
        <taxon>Eukaryota</taxon>
        <taxon>Viridiplantae</taxon>
        <taxon>Streptophyta</taxon>
        <taxon>Embryophyta</taxon>
        <taxon>Tracheophyta</taxon>
        <taxon>Spermatophyta</taxon>
        <taxon>Magnoliopsida</taxon>
        <taxon>eudicotyledons</taxon>
        <taxon>Gunneridae</taxon>
        <taxon>Pentapetalae</taxon>
        <taxon>rosids</taxon>
        <taxon>malvids</taxon>
        <taxon>Brassicales</taxon>
        <taxon>Brassicaceae</taxon>
        <taxon>Brassiceae</taxon>
        <taxon>Brassica</taxon>
    </lineage>
</organism>
<sequence length="238" mass="26470">MSSFWSKKEIQAWEEKDDATLWSLRGLIGLCAIKVAVRLCRPRHCVLDRFKILVSANDHKVKITRNKAYTGLPKTELSWKQVIESLHIACRVGDLELLSTLISTGANINGTDSDSMTALHIASSKGKVELCEYLIQKGAIIDVLDKMGQTPLMHAVKSKEPKVVKMLVSADVSMINNKDEEGWTALHFAASNGCLEITKILKTYGATLEITDKDGYTPSEIAARRGKMEVYDYLVEKV</sequence>
<keyword evidence="1" id="KW-0677">Repeat</keyword>
<reference evidence="4 5" key="1">
    <citation type="submission" date="2021-03" db="EMBL/GenBank/DDBJ databases">
        <authorList>
            <person name="King G.J."/>
            <person name="Bancroft I."/>
            <person name="Baten A."/>
            <person name="Bloomfield J."/>
            <person name="Borpatragohain P."/>
            <person name="He Z."/>
            <person name="Irish N."/>
            <person name="Irwin J."/>
            <person name="Liu K."/>
            <person name="Mauleon R.P."/>
            <person name="Moore J."/>
            <person name="Morris R."/>
            <person name="Ostergaard L."/>
            <person name="Wang B."/>
            <person name="Wells R."/>
        </authorList>
    </citation>
    <scope>NUCLEOTIDE SEQUENCE [LARGE SCALE GENOMIC DNA]</scope>
    <source>
        <strain evidence="4">R-o-18</strain>
        <tissue evidence="4">Leaf</tissue>
    </source>
</reference>
<feature type="repeat" description="ANK" evidence="3">
    <location>
        <begin position="181"/>
        <end position="213"/>
    </location>
</feature>
<accession>A0ABQ7NNE5</accession>
<dbReference type="InterPro" id="IPR036770">
    <property type="entry name" value="Ankyrin_rpt-contain_sf"/>
</dbReference>
<dbReference type="SUPFAM" id="SSF48403">
    <property type="entry name" value="Ankyrin repeat"/>
    <property type="match status" value="1"/>
</dbReference>
<dbReference type="Proteomes" id="UP000823674">
    <property type="component" value="Chromosome A02"/>
</dbReference>
<dbReference type="Pfam" id="PF12796">
    <property type="entry name" value="Ank_2"/>
    <property type="match status" value="2"/>
</dbReference>
<dbReference type="PROSITE" id="PS50297">
    <property type="entry name" value="ANK_REP_REGION"/>
    <property type="match status" value="3"/>
</dbReference>
<dbReference type="Gene3D" id="1.25.40.20">
    <property type="entry name" value="Ankyrin repeat-containing domain"/>
    <property type="match status" value="2"/>
</dbReference>
<feature type="repeat" description="ANK" evidence="3">
    <location>
        <begin position="114"/>
        <end position="146"/>
    </location>
</feature>
<keyword evidence="2 3" id="KW-0040">ANK repeat</keyword>
<evidence type="ECO:0000256" key="3">
    <source>
        <dbReference type="PROSITE-ProRule" id="PRU00023"/>
    </source>
</evidence>